<reference evidence="2" key="1">
    <citation type="submission" date="2023-10" db="EMBL/GenBank/DDBJ databases">
        <title>Genome assembly of Pristionchus species.</title>
        <authorList>
            <person name="Yoshida K."/>
            <person name="Sommer R.J."/>
        </authorList>
    </citation>
    <scope>NUCLEOTIDE SEQUENCE</scope>
    <source>
        <strain evidence="2">RS0144</strain>
    </source>
</reference>
<evidence type="ECO:0008006" key="4">
    <source>
        <dbReference type="Google" id="ProtNLM"/>
    </source>
</evidence>
<evidence type="ECO:0000313" key="2">
    <source>
        <dbReference type="EMBL" id="GMS96748.1"/>
    </source>
</evidence>
<dbReference type="Proteomes" id="UP001432027">
    <property type="component" value="Unassembled WGS sequence"/>
</dbReference>
<evidence type="ECO:0000256" key="1">
    <source>
        <dbReference type="SAM" id="SignalP"/>
    </source>
</evidence>
<keyword evidence="1" id="KW-0732">Signal</keyword>
<evidence type="ECO:0000313" key="3">
    <source>
        <dbReference type="Proteomes" id="UP001432027"/>
    </source>
</evidence>
<organism evidence="2 3">
    <name type="scientific">Pristionchus entomophagus</name>
    <dbReference type="NCBI Taxonomy" id="358040"/>
    <lineage>
        <taxon>Eukaryota</taxon>
        <taxon>Metazoa</taxon>
        <taxon>Ecdysozoa</taxon>
        <taxon>Nematoda</taxon>
        <taxon>Chromadorea</taxon>
        <taxon>Rhabditida</taxon>
        <taxon>Rhabditina</taxon>
        <taxon>Diplogasteromorpha</taxon>
        <taxon>Diplogasteroidea</taxon>
        <taxon>Neodiplogasteridae</taxon>
        <taxon>Pristionchus</taxon>
    </lineage>
</organism>
<dbReference type="AlphaFoldDB" id="A0AAV5TQK9"/>
<accession>A0AAV5TQK9</accession>
<sequence>RSLAVLLLLAASSAECYLSTFTFTNNCPEQVKVTVNSNPNPAYVLNPGASASQDMDILERNVGDPIDPMIIANGASGLTRAGFYMDFRVWNANPKMEYYIDISRGFDTGIKIEAPALAGTLICSNAACAANGNPMNAYATSFWWWVKLSPFVITFCP</sequence>
<feature type="chain" id="PRO_5043741924" description="Osmotin, thaumatin-like protein" evidence="1">
    <location>
        <begin position="17"/>
        <end position="157"/>
    </location>
</feature>
<name>A0AAV5TQK9_9BILA</name>
<feature type="signal peptide" evidence="1">
    <location>
        <begin position="1"/>
        <end position="16"/>
    </location>
</feature>
<gene>
    <name evidence="2" type="ORF">PENTCL1PPCAC_18923</name>
</gene>
<keyword evidence="3" id="KW-1185">Reference proteome</keyword>
<protein>
    <recommendedName>
        <fullName evidence="4">Osmotin, thaumatin-like protein</fullName>
    </recommendedName>
</protein>
<dbReference type="EMBL" id="BTSX01000004">
    <property type="protein sequence ID" value="GMS96748.1"/>
    <property type="molecule type" value="Genomic_DNA"/>
</dbReference>
<proteinExistence type="predicted"/>
<comment type="caution">
    <text evidence="2">The sequence shown here is derived from an EMBL/GenBank/DDBJ whole genome shotgun (WGS) entry which is preliminary data.</text>
</comment>
<feature type="non-terminal residue" evidence="2">
    <location>
        <position position="1"/>
    </location>
</feature>